<feature type="disulfide bond" evidence="5">
    <location>
        <begin position="1039"/>
        <end position="1066"/>
    </location>
</feature>
<reference evidence="8" key="1">
    <citation type="journal article" date="2023" name="Mol. Biol. Evol.">
        <title>Third-Generation Sequencing Reveals the Adaptive Role of the Epigenome in Three Deep-Sea Polychaetes.</title>
        <authorList>
            <person name="Perez M."/>
            <person name="Aroh O."/>
            <person name="Sun Y."/>
            <person name="Lan Y."/>
            <person name="Juniper S.K."/>
            <person name="Young C.R."/>
            <person name="Angers B."/>
            <person name="Qian P.Y."/>
        </authorList>
    </citation>
    <scope>NUCLEOTIDE SEQUENCE</scope>
    <source>
        <strain evidence="8">R07B-5</strain>
    </source>
</reference>
<evidence type="ECO:0000256" key="2">
    <source>
        <dbReference type="ARBA" id="ARBA00022737"/>
    </source>
</evidence>
<evidence type="ECO:0000259" key="7">
    <source>
        <dbReference type="PROSITE" id="PS50923"/>
    </source>
</evidence>
<keyword evidence="9" id="KW-1185">Reference proteome</keyword>
<dbReference type="PANTHER" id="PTHR19325">
    <property type="entry name" value="COMPLEMENT COMPONENT-RELATED SUSHI DOMAIN-CONTAINING"/>
    <property type="match status" value="1"/>
</dbReference>
<dbReference type="EMBL" id="JAODUO010001643">
    <property type="protein sequence ID" value="KAK2160508.1"/>
    <property type="molecule type" value="Genomic_DNA"/>
</dbReference>
<keyword evidence="6" id="KW-0472">Membrane</keyword>
<keyword evidence="4" id="KW-0325">Glycoprotein</keyword>
<feature type="disulfide bond" evidence="5">
    <location>
        <begin position="427"/>
        <end position="470"/>
    </location>
</feature>
<dbReference type="InterPro" id="IPR050350">
    <property type="entry name" value="Compl-Cell_Adhes-Reg"/>
</dbReference>
<evidence type="ECO:0000256" key="5">
    <source>
        <dbReference type="PROSITE-ProRule" id="PRU00302"/>
    </source>
</evidence>
<keyword evidence="2" id="KW-0677">Repeat</keyword>
<feature type="domain" description="Sushi" evidence="7">
    <location>
        <begin position="891"/>
        <end position="951"/>
    </location>
</feature>
<keyword evidence="3 5" id="KW-1015">Disulfide bond</keyword>
<dbReference type="PROSITE" id="PS50923">
    <property type="entry name" value="SUSHI"/>
    <property type="match status" value="14"/>
</dbReference>
<dbReference type="SMART" id="SM00032">
    <property type="entry name" value="CCP"/>
    <property type="match status" value="17"/>
</dbReference>
<feature type="disulfide bond" evidence="5">
    <location>
        <begin position="176"/>
        <end position="203"/>
    </location>
</feature>
<evidence type="ECO:0000256" key="1">
    <source>
        <dbReference type="ARBA" id="ARBA00022659"/>
    </source>
</evidence>
<feature type="disulfide bond" evidence="5">
    <location>
        <begin position="113"/>
        <end position="140"/>
    </location>
</feature>
<name>A0AAD9N9L7_RIDPI</name>
<dbReference type="SUPFAM" id="SSF57535">
    <property type="entry name" value="Complement control module/SCR domain"/>
    <property type="match status" value="17"/>
</dbReference>
<evidence type="ECO:0000313" key="9">
    <source>
        <dbReference type="Proteomes" id="UP001209878"/>
    </source>
</evidence>
<feature type="domain" description="Sushi" evidence="7">
    <location>
        <begin position="363"/>
        <end position="424"/>
    </location>
</feature>
<feature type="domain" description="Sushi" evidence="7">
    <location>
        <begin position="206"/>
        <end position="267"/>
    </location>
</feature>
<evidence type="ECO:0000256" key="6">
    <source>
        <dbReference type="SAM" id="Phobius"/>
    </source>
</evidence>
<comment type="caution">
    <text evidence="8">The sequence shown here is derived from an EMBL/GenBank/DDBJ whole genome shotgun (WGS) entry which is preliminary data.</text>
</comment>
<feature type="domain" description="Sushi" evidence="7">
    <location>
        <begin position="952"/>
        <end position="1010"/>
    </location>
</feature>
<feature type="transmembrane region" description="Helical" evidence="6">
    <location>
        <begin position="1166"/>
        <end position="1185"/>
    </location>
</feature>
<dbReference type="CDD" id="cd00033">
    <property type="entry name" value="CCP"/>
    <property type="match status" value="12"/>
</dbReference>
<dbReference type="Proteomes" id="UP001209878">
    <property type="component" value="Unassembled WGS sequence"/>
</dbReference>
<evidence type="ECO:0000256" key="3">
    <source>
        <dbReference type="ARBA" id="ARBA00023157"/>
    </source>
</evidence>
<evidence type="ECO:0000256" key="4">
    <source>
        <dbReference type="ARBA" id="ARBA00023180"/>
    </source>
</evidence>
<feature type="domain" description="Sushi" evidence="7">
    <location>
        <begin position="80"/>
        <end position="142"/>
    </location>
</feature>
<dbReference type="InterPro" id="IPR035976">
    <property type="entry name" value="Sushi/SCR/CCP_sf"/>
</dbReference>
<evidence type="ECO:0000313" key="8">
    <source>
        <dbReference type="EMBL" id="KAK2160508.1"/>
    </source>
</evidence>
<feature type="domain" description="Sushi" evidence="7">
    <location>
        <begin position="608"/>
        <end position="666"/>
    </location>
</feature>
<feature type="domain" description="Sushi" evidence="7">
    <location>
        <begin position="768"/>
        <end position="831"/>
    </location>
</feature>
<protein>
    <recommendedName>
        <fullName evidence="7">Sushi domain-containing protein</fullName>
    </recommendedName>
</protein>
<sequence length="1186" mass="128622">MTTSYTIQRVHKKGTGRLAGGLAGWRAGGLAGWRGGAGGRGGRAGRAGGRAGGVDKCGNGKNTLLYVDGDRSPCYCQGVTTCPPVTVNDHELYDDVTCVNDTKNYNDTCELSCSLGYNLTSSDGVRTCTENGTWSNPVNCELITCPPVTVNDHELYDDVTCVNDTKNYNDTCELSCSLGYNLTSNDGVRTCTENGTWSNPVNCELITCDELPVDNHGYYTNANCTSREQAYDDTCTLECHLGYIPNGDPMKTCQLDGTWNSSTQCIGKCHLNGTWNSSTGWVGKCLLEGTRKSSIGYVVVTCPAIKSAKGEVYDDTLCTSGRKNYNDTCQLSCTLGYNLSNTDSVHRCTEHGDWTNPVTCQLITCDALPVDNHGYYTNANCTSREQAYDDTCTLECHLGYKSNGDPEKTCQLDGTWNSSTRCIVRLCPAINPAVHSHLVSGAPPYSPNSVLRYECDVGFELTSGDLERSCRRDGQWSGETPQCTPMRCPALTSPKYTEVVSGDPSGNLFNETIVYTCAEGHELITGDLSTTCLSSKAWSGETPICRIVSCGSPAPVANVIVSTTDDAYLTEVTYQCRPGFKPEAGGDWTRQCQADKRWSGTPPICSEITCKSPLTVPNTTSTTDGVHVNDTATYSCLPGHRLVSGSLIKVCDDSGEWRNEDPVCVEVRCGSPQEVANANYTMHNGDTVGGKVVYTCYNGYERLSGVGFSRCEMSEVTCGTPPPLKNTVMDYGCVRRGCDVTYSCDVGYKGMSGQSKCLIEGHWTPLSLNCKRIRCVDVDGVGSEVKTQSGVFYEAVVTMQCLPGYHRVRGSLLRTCLGEGAWSGTPLECQETVCRAPTDVVGGELSVRSLTVGSTVTYRPKQTYRHVRGDLIRTCREDELWSGELPVFKEITCPAIRIGEESKVQFYTDGVVVGSTVSFSCASGYNLTAGDATCACEITGNWSCGTPTCTRVNCGEPPVVDNGKREMTGTRYMDRATYTCDTGYYREGADSHFVCSKRAVWEGEDVVCEAITCPTPELPQMASYNLTSVTYKSRVVYTCFEGLSLVGDRERTCEANGTWSGETPTCHKVECPPPPNVVNTTWYEDKKSLRQRRVIYQCLPRYRLVSGQLWKACGPRGDWVGDDAICEATGEEVSIFVPEDDEPKTKAAKVMASIGFKPSDKKSPNIAIGAIGLVMLVVPALVIVAA</sequence>
<proteinExistence type="predicted"/>
<keyword evidence="1 5" id="KW-0768">Sushi</keyword>
<keyword evidence="6" id="KW-1133">Transmembrane helix</keyword>
<feature type="disulfide bond" evidence="5">
    <location>
        <begin position="893"/>
        <end position="936"/>
    </location>
</feature>
<organism evidence="8 9">
    <name type="scientific">Ridgeia piscesae</name>
    <name type="common">Tubeworm</name>
    <dbReference type="NCBI Taxonomy" id="27915"/>
    <lineage>
        <taxon>Eukaryota</taxon>
        <taxon>Metazoa</taxon>
        <taxon>Spiralia</taxon>
        <taxon>Lophotrochozoa</taxon>
        <taxon>Annelida</taxon>
        <taxon>Polychaeta</taxon>
        <taxon>Sedentaria</taxon>
        <taxon>Canalipalpata</taxon>
        <taxon>Sabellida</taxon>
        <taxon>Siboglinidae</taxon>
        <taxon>Ridgeia</taxon>
    </lineage>
</organism>
<feature type="domain" description="Sushi" evidence="7">
    <location>
        <begin position="1069"/>
        <end position="1128"/>
    </location>
</feature>
<feature type="domain" description="Sushi" evidence="7">
    <location>
        <begin position="486"/>
        <end position="547"/>
    </location>
</feature>
<dbReference type="Pfam" id="PF00084">
    <property type="entry name" value="Sushi"/>
    <property type="match status" value="15"/>
</dbReference>
<feature type="domain" description="Sushi" evidence="7">
    <location>
        <begin position="425"/>
        <end position="485"/>
    </location>
</feature>
<dbReference type="InterPro" id="IPR000436">
    <property type="entry name" value="Sushi_SCR_CCP_dom"/>
</dbReference>
<dbReference type="PANTHER" id="PTHR19325:SF575">
    <property type="entry name" value="LOCOMOTION-RELATED PROTEIN HIKARU GENKI"/>
    <property type="match status" value="1"/>
</dbReference>
<dbReference type="Gene3D" id="2.10.70.10">
    <property type="entry name" value="Complement Module, domain 1"/>
    <property type="match status" value="17"/>
</dbReference>
<feature type="domain" description="Sushi" evidence="7">
    <location>
        <begin position="548"/>
        <end position="607"/>
    </location>
</feature>
<keyword evidence="6" id="KW-0812">Transmembrane</keyword>
<dbReference type="AlphaFoldDB" id="A0AAD9N9L7"/>
<accession>A0AAD9N9L7</accession>
<feature type="domain" description="Sushi" evidence="7">
    <location>
        <begin position="143"/>
        <end position="205"/>
    </location>
</feature>
<feature type="domain" description="Sushi" evidence="7">
    <location>
        <begin position="1011"/>
        <end position="1068"/>
    </location>
</feature>
<feature type="disulfide bond" evidence="5">
    <location>
        <begin position="333"/>
        <end position="360"/>
    </location>
</feature>
<gene>
    <name evidence="8" type="ORF">NP493_1644g00023</name>
</gene>
<feature type="domain" description="Sushi" evidence="7">
    <location>
        <begin position="300"/>
        <end position="362"/>
    </location>
</feature>
<comment type="caution">
    <text evidence="5">Lacks conserved residue(s) required for the propagation of feature annotation.</text>
</comment>